<evidence type="ECO:0000259" key="3">
    <source>
        <dbReference type="PROSITE" id="PS51186"/>
    </source>
</evidence>
<proteinExistence type="predicted"/>
<feature type="domain" description="N-acetyltransferase" evidence="3">
    <location>
        <begin position="21"/>
        <end position="181"/>
    </location>
</feature>
<evidence type="ECO:0000313" key="4">
    <source>
        <dbReference type="EMBL" id="MCC9643653.1"/>
    </source>
</evidence>
<keyword evidence="2" id="KW-0012">Acyltransferase</keyword>
<dbReference type="CDD" id="cd04301">
    <property type="entry name" value="NAT_SF"/>
    <property type="match status" value="1"/>
</dbReference>
<accession>A0ABS8NJA5</accession>
<dbReference type="InterPro" id="IPR000182">
    <property type="entry name" value="GNAT_dom"/>
</dbReference>
<dbReference type="Proteomes" id="UP001430306">
    <property type="component" value="Unassembled WGS sequence"/>
</dbReference>
<name>A0ABS8NJA5_9BACT</name>
<dbReference type="RefSeq" id="WP_230274609.1">
    <property type="nucleotide sequence ID" value="NZ_JAJKFW010000025.1"/>
</dbReference>
<keyword evidence="1" id="KW-0808">Transferase</keyword>
<dbReference type="EMBL" id="JAJKFW010000025">
    <property type="protein sequence ID" value="MCC9643653.1"/>
    <property type="molecule type" value="Genomic_DNA"/>
</dbReference>
<comment type="caution">
    <text evidence="4">The sequence shown here is derived from an EMBL/GenBank/DDBJ whole genome shotgun (WGS) entry which is preliminary data.</text>
</comment>
<sequence length="184" mass="20370">MSQKSDFQTIAEPNPIAVEILRVDYSHEPHRQSLLRLLSEYADDPAIGSPGLTKRAQQRVAQELAQRPNAVSLFAMRIREDEQPEAIGLANCFEVFSTFAAAPVLNVHDVMVSAPYRGKGVGTRLMQAISELAKERNCCKVTLEVYSGNKPARSLYSKNGFSGSELDSELGETLFLSKRLIDIE</sequence>
<reference evidence="4" key="1">
    <citation type="submission" date="2021-11" db="EMBL/GenBank/DDBJ databases">
        <title>Genome sequence.</title>
        <authorList>
            <person name="Sun Q."/>
        </authorList>
    </citation>
    <scope>NUCLEOTIDE SEQUENCE</scope>
    <source>
        <strain evidence="4">JC740</strain>
    </source>
</reference>
<gene>
    <name evidence="4" type="ORF">LOC71_15315</name>
</gene>
<dbReference type="InterPro" id="IPR050680">
    <property type="entry name" value="YpeA/RimI_acetyltransf"/>
</dbReference>
<dbReference type="Gene3D" id="3.40.630.30">
    <property type="match status" value="1"/>
</dbReference>
<organism evidence="4 5">
    <name type="scientific">Rhodopirellula halodulae</name>
    <dbReference type="NCBI Taxonomy" id="2894198"/>
    <lineage>
        <taxon>Bacteria</taxon>
        <taxon>Pseudomonadati</taxon>
        <taxon>Planctomycetota</taxon>
        <taxon>Planctomycetia</taxon>
        <taxon>Pirellulales</taxon>
        <taxon>Pirellulaceae</taxon>
        <taxon>Rhodopirellula</taxon>
    </lineage>
</organism>
<evidence type="ECO:0000313" key="5">
    <source>
        <dbReference type="Proteomes" id="UP001430306"/>
    </source>
</evidence>
<dbReference type="PANTHER" id="PTHR43420:SF44">
    <property type="entry name" value="ACETYLTRANSFERASE YPEA"/>
    <property type="match status" value="1"/>
</dbReference>
<dbReference type="Pfam" id="PF00583">
    <property type="entry name" value="Acetyltransf_1"/>
    <property type="match status" value="1"/>
</dbReference>
<evidence type="ECO:0000256" key="1">
    <source>
        <dbReference type="ARBA" id="ARBA00022679"/>
    </source>
</evidence>
<protein>
    <submittedName>
        <fullName evidence="4">GNAT family N-acetyltransferase</fullName>
    </submittedName>
</protein>
<evidence type="ECO:0000256" key="2">
    <source>
        <dbReference type="ARBA" id="ARBA00023315"/>
    </source>
</evidence>
<dbReference type="InterPro" id="IPR016181">
    <property type="entry name" value="Acyl_CoA_acyltransferase"/>
</dbReference>
<dbReference type="SUPFAM" id="SSF55729">
    <property type="entry name" value="Acyl-CoA N-acyltransferases (Nat)"/>
    <property type="match status" value="1"/>
</dbReference>
<keyword evidence="5" id="KW-1185">Reference proteome</keyword>
<dbReference type="PROSITE" id="PS51186">
    <property type="entry name" value="GNAT"/>
    <property type="match status" value="1"/>
</dbReference>
<dbReference type="PANTHER" id="PTHR43420">
    <property type="entry name" value="ACETYLTRANSFERASE"/>
    <property type="match status" value="1"/>
</dbReference>